<evidence type="ECO:0000256" key="2">
    <source>
        <dbReference type="ARBA" id="ARBA00022801"/>
    </source>
</evidence>
<keyword evidence="2" id="KW-0378">Hydrolase</keyword>
<evidence type="ECO:0000313" key="6">
    <source>
        <dbReference type="Proteomes" id="UP001165042"/>
    </source>
</evidence>
<dbReference type="GO" id="GO:0006285">
    <property type="term" value="P:base-excision repair, AP site formation"/>
    <property type="evidence" value="ECO:0007669"/>
    <property type="project" value="InterPro"/>
</dbReference>
<dbReference type="SMART" id="SM00987">
    <property type="entry name" value="UreE_C"/>
    <property type="match status" value="1"/>
</dbReference>
<dbReference type="PANTHER" id="PTHR12159">
    <property type="entry name" value="G/T AND G/U MISMATCH-SPECIFIC DNA GLYCOSYLASE"/>
    <property type="match status" value="1"/>
</dbReference>
<dbReference type="InterPro" id="IPR005122">
    <property type="entry name" value="Uracil-DNA_glycosylase-like"/>
</dbReference>
<sequence length="171" mass="18358">MAARDRTVPDVIGAGLAVLFCGINPSLYSGATGHHFARPGNRFWPALHLSGFTPRLLDPGEQDLLPTYGLGVTNLVARATARADELSDDELTLGGDRLRRLVAEYEPRVVAVVGITAYRVAFAAPKAVIGPQAELFESVRVWVLPNPSGLNAHYQLPDLAAEFGQLRDSLG</sequence>
<evidence type="ECO:0000256" key="1">
    <source>
        <dbReference type="ARBA" id="ARBA00022763"/>
    </source>
</evidence>
<keyword evidence="6" id="KW-1185">Reference proteome</keyword>
<dbReference type="EMBL" id="BSSD01000008">
    <property type="protein sequence ID" value="GLW94292.1"/>
    <property type="molecule type" value="Genomic_DNA"/>
</dbReference>
<evidence type="ECO:0000313" key="5">
    <source>
        <dbReference type="EMBL" id="GLW94292.1"/>
    </source>
</evidence>
<evidence type="ECO:0000256" key="3">
    <source>
        <dbReference type="ARBA" id="ARBA00023204"/>
    </source>
</evidence>
<accession>A0A9W6VAG7</accession>
<dbReference type="Pfam" id="PF03167">
    <property type="entry name" value="UDG"/>
    <property type="match status" value="1"/>
</dbReference>
<comment type="caution">
    <text evidence="5">The sequence shown here is derived from an EMBL/GenBank/DDBJ whole genome shotgun (WGS) entry which is preliminary data.</text>
</comment>
<evidence type="ECO:0000259" key="4">
    <source>
        <dbReference type="SMART" id="SM00986"/>
    </source>
</evidence>
<dbReference type="NCBIfam" id="NF007570">
    <property type="entry name" value="PRK10201.1"/>
    <property type="match status" value="1"/>
</dbReference>
<reference evidence="5" key="1">
    <citation type="submission" date="2023-02" db="EMBL/GenBank/DDBJ databases">
        <title>Actinokineospora globicatena NBRC 15670.</title>
        <authorList>
            <person name="Ichikawa N."/>
            <person name="Sato H."/>
            <person name="Tonouchi N."/>
        </authorList>
    </citation>
    <scope>NUCLEOTIDE SEQUENCE</scope>
    <source>
        <strain evidence="5">NBRC 15670</strain>
    </source>
</reference>
<dbReference type="InterPro" id="IPR036895">
    <property type="entry name" value="Uracil-DNA_glycosylase-like_sf"/>
</dbReference>
<dbReference type="GO" id="GO:0004844">
    <property type="term" value="F:uracil DNA N-glycosylase activity"/>
    <property type="evidence" value="ECO:0007669"/>
    <property type="project" value="TreeGrafter"/>
</dbReference>
<dbReference type="GO" id="GO:0008263">
    <property type="term" value="F:pyrimidine-specific mismatch base pair DNA N-glycosylase activity"/>
    <property type="evidence" value="ECO:0007669"/>
    <property type="project" value="TreeGrafter"/>
</dbReference>
<keyword evidence="3" id="KW-0234">DNA repair</keyword>
<dbReference type="AlphaFoldDB" id="A0A9W6VAG7"/>
<gene>
    <name evidence="5" type="ORF">Aglo03_51080</name>
</gene>
<dbReference type="CDD" id="cd10028">
    <property type="entry name" value="UDG-F2_TDG_MUG"/>
    <property type="match status" value="1"/>
</dbReference>
<dbReference type="SUPFAM" id="SSF52141">
    <property type="entry name" value="Uracil-DNA glycosylase-like"/>
    <property type="match status" value="1"/>
</dbReference>
<keyword evidence="1" id="KW-0227">DNA damage</keyword>
<organism evidence="5 6">
    <name type="scientific">Actinokineospora globicatena</name>
    <dbReference type="NCBI Taxonomy" id="103729"/>
    <lineage>
        <taxon>Bacteria</taxon>
        <taxon>Bacillati</taxon>
        <taxon>Actinomycetota</taxon>
        <taxon>Actinomycetes</taxon>
        <taxon>Pseudonocardiales</taxon>
        <taxon>Pseudonocardiaceae</taxon>
        <taxon>Actinokineospora</taxon>
    </lineage>
</organism>
<dbReference type="PANTHER" id="PTHR12159:SF9">
    <property type="entry name" value="G_T MISMATCH-SPECIFIC THYMINE DNA GLYCOSYLASE"/>
    <property type="match status" value="1"/>
</dbReference>
<dbReference type="Proteomes" id="UP001165042">
    <property type="component" value="Unassembled WGS sequence"/>
</dbReference>
<dbReference type="Gene3D" id="3.40.470.10">
    <property type="entry name" value="Uracil-DNA glycosylase-like domain"/>
    <property type="match status" value="1"/>
</dbReference>
<protein>
    <submittedName>
        <fullName evidence="5">Mismatch-specific DNA-glycosylase</fullName>
    </submittedName>
</protein>
<name>A0A9W6VAG7_9PSEU</name>
<feature type="domain" description="Uracil-DNA glycosylase-like" evidence="4">
    <location>
        <begin position="9"/>
        <end position="160"/>
    </location>
</feature>
<proteinExistence type="predicted"/>
<dbReference type="SMART" id="SM00986">
    <property type="entry name" value="UDG"/>
    <property type="match status" value="1"/>
</dbReference>
<dbReference type="InterPro" id="IPR015637">
    <property type="entry name" value="MUG/TDG"/>
</dbReference>